<dbReference type="GO" id="GO:0051536">
    <property type="term" value="F:iron-sulfur cluster binding"/>
    <property type="evidence" value="ECO:0007669"/>
    <property type="project" value="InterPro"/>
</dbReference>
<gene>
    <name evidence="2" type="ORF">A2Y85_03310</name>
</gene>
<accession>A0A1F4UA95</accession>
<evidence type="ECO:0000259" key="1">
    <source>
        <dbReference type="Pfam" id="PF01592"/>
    </source>
</evidence>
<evidence type="ECO:0000313" key="2">
    <source>
        <dbReference type="EMBL" id="OGC41844.1"/>
    </source>
</evidence>
<proteinExistence type="predicted"/>
<protein>
    <recommendedName>
        <fullName evidence="1">NIF system FeS cluster assembly NifU N-terminal domain-containing protein</fullName>
    </recommendedName>
</protein>
<reference evidence="2 3" key="1">
    <citation type="journal article" date="2016" name="Nat. Commun.">
        <title>Thousands of microbial genomes shed light on interconnected biogeochemical processes in an aquifer system.</title>
        <authorList>
            <person name="Anantharaman K."/>
            <person name="Brown C.T."/>
            <person name="Hug L.A."/>
            <person name="Sharon I."/>
            <person name="Castelle C.J."/>
            <person name="Probst A.J."/>
            <person name="Thomas B.C."/>
            <person name="Singh A."/>
            <person name="Wilkins M.J."/>
            <person name="Karaoz U."/>
            <person name="Brodie E.L."/>
            <person name="Williams K.H."/>
            <person name="Hubbard S.S."/>
            <person name="Banfield J.F."/>
        </authorList>
    </citation>
    <scope>NUCLEOTIDE SEQUENCE [LARGE SCALE GENOMIC DNA]</scope>
</reference>
<dbReference type="GO" id="GO:0016226">
    <property type="term" value="P:iron-sulfur cluster assembly"/>
    <property type="evidence" value="ECO:0007669"/>
    <property type="project" value="InterPro"/>
</dbReference>
<dbReference type="EMBL" id="MEUM01000092">
    <property type="protein sequence ID" value="OGC41844.1"/>
    <property type="molecule type" value="Genomic_DNA"/>
</dbReference>
<dbReference type="InterPro" id="IPR002871">
    <property type="entry name" value="NIF_FeS_clus_asmbl_NifU_N"/>
</dbReference>
<name>A0A1F4UA95_UNCW3</name>
<sequence>MGDSELDKFAEKTQAEIIRELKEIYSPVVIDHWLNPRNWGIMNDADGYAKITGPCGDTMEFSIKIKNDRITHCTFDTDGCGTTIACASIAAEMTIGKNINEARKINQAALLQYCGGLPDENKHCALLASNTLQKTIDNCLANKQEPWRRLYE</sequence>
<dbReference type="Pfam" id="PF01592">
    <property type="entry name" value="NifU_N"/>
    <property type="match status" value="1"/>
</dbReference>
<dbReference type="SUPFAM" id="SSF82649">
    <property type="entry name" value="SufE/NifU"/>
    <property type="match status" value="1"/>
</dbReference>
<evidence type="ECO:0000313" key="3">
    <source>
        <dbReference type="Proteomes" id="UP000177025"/>
    </source>
</evidence>
<feature type="domain" description="NIF system FeS cluster assembly NifU N-terminal" evidence="1">
    <location>
        <begin position="25"/>
        <end position="140"/>
    </location>
</feature>
<dbReference type="CDD" id="cd06664">
    <property type="entry name" value="IscU_like"/>
    <property type="match status" value="1"/>
</dbReference>
<comment type="caution">
    <text evidence="2">The sequence shown here is derived from an EMBL/GenBank/DDBJ whole genome shotgun (WGS) entry which is preliminary data.</text>
</comment>
<dbReference type="Gene3D" id="3.90.1010.10">
    <property type="match status" value="1"/>
</dbReference>
<dbReference type="AlphaFoldDB" id="A0A1F4UA95"/>
<organism evidence="2 3">
    <name type="scientific">candidate division WOR-3 bacterium RBG_13_43_14</name>
    <dbReference type="NCBI Taxonomy" id="1802590"/>
    <lineage>
        <taxon>Bacteria</taxon>
        <taxon>Bacteria division WOR-3</taxon>
    </lineage>
</organism>
<dbReference type="Proteomes" id="UP000177025">
    <property type="component" value="Unassembled WGS sequence"/>
</dbReference>
<dbReference type="PANTHER" id="PTHR10093">
    <property type="entry name" value="IRON-SULFUR CLUSTER ASSEMBLY ENZYME NIFU HOMOLOG"/>
    <property type="match status" value="1"/>
</dbReference>
<dbReference type="GO" id="GO:0005506">
    <property type="term" value="F:iron ion binding"/>
    <property type="evidence" value="ECO:0007669"/>
    <property type="project" value="InterPro"/>
</dbReference>